<organism evidence="1 2">
    <name type="scientific">Aromatoleum toluolicum</name>
    <dbReference type="NCBI Taxonomy" id="90060"/>
    <lineage>
        <taxon>Bacteria</taxon>
        <taxon>Pseudomonadati</taxon>
        <taxon>Pseudomonadota</taxon>
        <taxon>Betaproteobacteria</taxon>
        <taxon>Rhodocyclales</taxon>
        <taxon>Rhodocyclaceae</taxon>
        <taxon>Aromatoleum</taxon>
    </lineage>
</organism>
<comment type="caution">
    <text evidence="1">The sequence shown here is derived from an EMBL/GenBank/DDBJ whole genome shotgun (WGS) entry which is preliminary data.</text>
</comment>
<accession>A0ABX1N966</accession>
<keyword evidence="2" id="KW-1185">Reference proteome</keyword>
<dbReference type="EMBL" id="WTVS01000001">
    <property type="protein sequence ID" value="NMF95812.1"/>
    <property type="molecule type" value="Genomic_DNA"/>
</dbReference>
<reference evidence="1 2" key="1">
    <citation type="submission" date="2019-12" db="EMBL/GenBank/DDBJ databases">
        <title>Comparative genomics gives insights into the taxonomy of the Azoarcus-Aromatoleum group and reveals separate origins of nif in the plant-associated Azoarcus and non-plant-associated Aromatoleum sub-groups.</title>
        <authorList>
            <person name="Lafos M."/>
            <person name="Maluk M."/>
            <person name="Batista M."/>
            <person name="Junghare M."/>
            <person name="Carmona M."/>
            <person name="Faoro H."/>
            <person name="Cruz L.M."/>
            <person name="Battistoni F."/>
            <person name="De Souza E."/>
            <person name="Pedrosa F."/>
            <person name="Chen W.-M."/>
            <person name="Poole P.S."/>
            <person name="Dixon R.A."/>
            <person name="James E.K."/>
        </authorList>
    </citation>
    <scope>NUCLEOTIDE SEQUENCE [LARGE SCALE GENOMIC DNA]</scope>
    <source>
        <strain evidence="1 2">T</strain>
    </source>
</reference>
<proteinExistence type="predicted"/>
<dbReference type="Proteomes" id="UP000634522">
    <property type="component" value="Unassembled WGS sequence"/>
</dbReference>
<name>A0ABX1N966_9RHOO</name>
<gene>
    <name evidence="1" type="ORF">GPA27_00135</name>
</gene>
<sequence length="130" mass="14587">MNTTSTPIASIEQFKRALLALRDKGLPDTHLAMLKAQAKEEGAMITSTKLAVAAGYGNYNAANLQYGTLAFNLGAYLDYTPPKRRDGTFMWWTVLSYSVDDTPDPETGHFQFVMRPELLAALREMRWVRP</sequence>
<evidence type="ECO:0000313" key="1">
    <source>
        <dbReference type="EMBL" id="NMF95812.1"/>
    </source>
</evidence>
<dbReference type="RefSeq" id="WP_169136569.1">
    <property type="nucleotide sequence ID" value="NZ_WTVS01000001.1"/>
</dbReference>
<evidence type="ECO:0000313" key="2">
    <source>
        <dbReference type="Proteomes" id="UP000634522"/>
    </source>
</evidence>
<protein>
    <submittedName>
        <fullName evidence="1">Uncharacterized protein</fullName>
    </submittedName>
</protein>